<keyword evidence="5" id="KW-0808">Transferase</keyword>
<dbReference type="InterPro" id="IPR004358">
    <property type="entry name" value="Sig_transdc_His_kin-like_C"/>
</dbReference>
<dbReference type="Pfam" id="PF00512">
    <property type="entry name" value="HisKA"/>
    <property type="match status" value="1"/>
</dbReference>
<evidence type="ECO:0000259" key="11">
    <source>
        <dbReference type="PROSITE" id="PS50109"/>
    </source>
</evidence>
<dbReference type="Gene3D" id="1.10.287.130">
    <property type="match status" value="1"/>
</dbReference>
<dbReference type="InterPro" id="IPR036097">
    <property type="entry name" value="HisK_dim/P_sf"/>
</dbReference>
<accession>A0A1I1R695</accession>
<keyword evidence="6 10" id="KW-0812">Transmembrane</keyword>
<evidence type="ECO:0000313" key="13">
    <source>
        <dbReference type="Proteomes" id="UP000198639"/>
    </source>
</evidence>
<keyword evidence="4" id="KW-0597">Phosphoprotein</keyword>
<evidence type="ECO:0000256" key="9">
    <source>
        <dbReference type="ARBA" id="ARBA00023136"/>
    </source>
</evidence>
<dbReference type="Gene3D" id="3.30.565.10">
    <property type="entry name" value="Histidine kinase-like ATPase, C-terminal domain"/>
    <property type="match status" value="1"/>
</dbReference>
<feature type="domain" description="Histidine kinase" evidence="11">
    <location>
        <begin position="206"/>
        <end position="409"/>
    </location>
</feature>
<dbReference type="Pfam" id="PF02518">
    <property type="entry name" value="HATPase_c"/>
    <property type="match status" value="1"/>
</dbReference>
<evidence type="ECO:0000256" key="7">
    <source>
        <dbReference type="ARBA" id="ARBA00022777"/>
    </source>
</evidence>
<dbReference type="GO" id="GO:0005886">
    <property type="term" value="C:plasma membrane"/>
    <property type="evidence" value="ECO:0007669"/>
    <property type="project" value="TreeGrafter"/>
</dbReference>
<dbReference type="PANTHER" id="PTHR45436:SF16">
    <property type="entry name" value="HISTIDINE KINASE"/>
    <property type="match status" value="1"/>
</dbReference>
<dbReference type="EC" id="2.7.13.3" evidence="3"/>
<proteinExistence type="predicted"/>
<sequence length="416" mass="45106">MKPFKSIGRQIIGAYLLFTAACCLLFITIGAFVIEGIEVRLVDDRLKEVAAWAAPRYAGGLPVEMPSGLSFHHGEGIPTSLRALPEGIQEAIVDGIELHVFGGHTSAGPFVVIDHASDYENVEKAVYSLILTSFIGFLGLSLLLGRYMARRFVSPITSLSLAVAEKQPNLPLLQENNELGALARAFDDYAKEMKHYLDRERFFTGDVSHELRTPLTIIRGAVEILSSETIKHPAMRAPVERINRAIEDASQSVNVLLMLARAPNLIESSEISVGALAQAQVEQYQFLVRDKPVKLTFAGGDFRFKVPPKLLESALGNLIRNACLYTDRGTVAVEITGYKIQVHDTGAGLPDAVMAMLLEEQTGSYVGSEGTGLGLALVKRICEYIGATLRVVSKSDQGSVIEIDCSTAQSTGLTKS</sequence>
<dbReference type="OrthoDB" id="9121563at2"/>
<gene>
    <name evidence="12" type="ORF">SAMN05216204_12143</name>
</gene>
<dbReference type="SUPFAM" id="SSF47384">
    <property type="entry name" value="Homodimeric domain of signal transducing histidine kinase"/>
    <property type="match status" value="1"/>
</dbReference>
<dbReference type="InterPro" id="IPR003661">
    <property type="entry name" value="HisK_dim/P_dom"/>
</dbReference>
<keyword evidence="7 12" id="KW-0418">Kinase</keyword>
<evidence type="ECO:0000256" key="4">
    <source>
        <dbReference type="ARBA" id="ARBA00022553"/>
    </source>
</evidence>
<dbReference type="SMART" id="SM00388">
    <property type="entry name" value="HisKA"/>
    <property type="match status" value="1"/>
</dbReference>
<evidence type="ECO:0000256" key="8">
    <source>
        <dbReference type="ARBA" id="ARBA00022989"/>
    </source>
</evidence>
<dbReference type="SMART" id="SM00387">
    <property type="entry name" value="HATPase_c"/>
    <property type="match status" value="1"/>
</dbReference>
<dbReference type="SUPFAM" id="SSF55874">
    <property type="entry name" value="ATPase domain of HSP90 chaperone/DNA topoisomerase II/histidine kinase"/>
    <property type="match status" value="1"/>
</dbReference>
<feature type="transmembrane region" description="Helical" evidence="10">
    <location>
        <begin position="12"/>
        <end position="34"/>
    </location>
</feature>
<dbReference type="Proteomes" id="UP000198639">
    <property type="component" value="Unassembled WGS sequence"/>
</dbReference>
<feature type="transmembrane region" description="Helical" evidence="10">
    <location>
        <begin position="125"/>
        <end position="144"/>
    </location>
</feature>
<dbReference type="Gene3D" id="6.10.340.10">
    <property type="match status" value="1"/>
</dbReference>
<dbReference type="PRINTS" id="PR00344">
    <property type="entry name" value="BCTRLSENSOR"/>
</dbReference>
<dbReference type="RefSeq" id="WP_091875725.1">
    <property type="nucleotide sequence ID" value="NZ_FOLD01000021.1"/>
</dbReference>
<evidence type="ECO:0000313" key="12">
    <source>
        <dbReference type="EMBL" id="SFD29802.1"/>
    </source>
</evidence>
<evidence type="ECO:0000256" key="1">
    <source>
        <dbReference type="ARBA" id="ARBA00000085"/>
    </source>
</evidence>
<dbReference type="CDD" id="cd00082">
    <property type="entry name" value="HisKA"/>
    <property type="match status" value="1"/>
</dbReference>
<dbReference type="InterPro" id="IPR036890">
    <property type="entry name" value="HATPase_C_sf"/>
</dbReference>
<evidence type="ECO:0000256" key="10">
    <source>
        <dbReference type="SAM" id="Phobius"/>
    </source>
</evidence>
<name>A0A1I1R695_9BURK</name>
<evidence type="ECO:0000256" key="3">
    <source>
        <dbReference type="ARBA" id="ARBA00012438"/>
    </source>
</evidence>
<dbReference type="PROSITE" id="PS51257">
    <property type="entry name" value="PROKAR_LIPOPROTEIN"/>
    <property type="match status" value="1"/>
</dbReference>
<dbReference type="InterPro" id="IPR005467">
    <property type="entry name" value="His_kinase_dom"/>
</dbReference>
<dbReference type="STRING" id="1164594.SAMN05216204_12143"/>
<protein>
    <recommendedName>
        <fullName evidence="3">histidine kinase</fullName>
        <ecNumber evidence="3">2.7.13.3</ecNumber>
    </recommendedName>
</protein>
<comment type="catalytic activity">
    <reaction evidence="1">
        <text>ATP + protein L-histidine = ADP + protein N-phospho-L-histidine.</text>
        <dbReference type="EC" id="2.7.13.3"/>
    </reaction>
</comment>
<evidence type="ECO:0000256" key="5">
    <source>
        <dbReference type="ARBA" id="ARBA00022679"/>
    </source>
</evidence>
<dbReference type="EMBL" id="FOLD01000021">
    <property type="protein sequence ID" value="SFD29802.1"/>
    <property type="molecule type" value="Genomic_DNA"/>
</dbReference>
<evidence type="ECO:0000256" key="2">
    <source>
        <dbReference type="ARBA" id="ARBA00004370"/>
    </source>
</evidence>
<reference evidence="13" key="1">
    <citation type="submission" date="2016-10" db="EMBL/GenBank/DDBJ databases">
        <authorList>
            <person name="Varghese N."/>
            <person name="Submissions S."/>
        </authorList>
    </citation>
    <scope>NUCLEOTIDE SEQUENCE [LARGE SCALE GENOMIC DNA]</scope>
    <source>
        <strain evidence="13">CGMCC 1.12041</strain>
    </source>
</reference>
<keyword evidence="13" id="KW-1185">Reference proteome</keyword>
<evidence type="ECO:0000256" key="6">
    <source>
        <dbReference type="ARBA" id="ARBA00022692"/>
    </source>
</evidence>
<dbReference type="PROSITE" id="PS50109">
    <property type="entry name" value="HIS_KIN"/>
    <property type="match status" value="1"/>
</dbReference>
<comment type="subcellular location">
    <subcellularLocation>
        <location evidence="2">Membrane</location>
    </subcellularLocation>
</comment>
<dbReference type="AlphaFoldDB" id="A0A1I1R695"/>
<keyword evidence="9 10" id="KW-0472">Membrane</keyword>
<dbReference type="PANTHER" id="PTHR45436">
    <property type="entry name" value="SENSOR HISTIDINE KINASE YKOH"/>
    <property type="match status" value="1"/>
</dbReference>
<organism evidence="12 13">
    <name type="scientific">Massilia yuzhufengensis</name>
    <dbReference type="NCBI Taxonomy" id="1164594"/>
    <lineage>
        <taxon>Bacteria</taxon>
        <taxon>Pseudomonadati</taxon>
        <taxon>Pseudomonadota</taxon>
        <taxon>Betaproteobacteria</taxon>
        <taxon>Burkholderiales</taxon>
        <taxon>Oxalobacteraceae</taxon>
        <taxon>Telluria group</taxon>
        <taxon>Massilia</taxon>
    </lineage>
</organism>
<dbReference type="InterPro" id="IPR003594">
    <property type="entry name" value="HATPase_dom"/>
</dbReference>
<dbReference type="InterPro" id="IPR050428">
    <property type="entry name" value="TCS_sensor_his_kinase"/>
</dbReference>
<dbReference type="GO" id="GO:0000155">
    <property type="term" value="F:phosphorelay sensor kinase activity"/>
    <property type="evidence" value="ECO:0007669"/>
    <property type="project" value="InterPro"/>
</dbReference>
<keyword evidence="8 10" id="KW-1133">Transmembrane helix</keyword>